<dbReference type="STRING" id="602072.A0A1R3RCB5"/>
<sequence length="191" mass="20638">MRLAISNWSTVALQTLLTSFTLPTAISASTAPSPPDLSFLYTAYVQCESTLMNSPGPHGIRHTIPIVGGNFTGPRLSGQILPVGADWGLVDPQTGIFSADTRYNLRTDDGENIFIQTSGPSAPSGNLHLRLVFETGSRKYYWLNNVIAVGVLTNVEATANTSLLRIDAWNMADDWNSTTFVNSTGRSENMA</sequence>
<reference evidence="3" key="1">
    <citation type="journal article" date="2017" name="Genome Biol.">
        <title>Comparative genomics reveals high biological diversity and specific adaptations in the industrially and medically important fungal genus Aspergillus.</title>
        <authorList>
            <person name="de Vries R.P."/>
            <person name="Riley R."/>
            <person name="Wiebenga A."/>
            <person name="Aguilar-Osorio G."/>
            <person name="Amillis S."/>
            <person name="Uchima C.A."/>
            <person name="Anderluh G."/>
            <person name="Asadollahi M."/>
            <person name="Askin M."/>
            <person name="Barry K."/>
            <person name="Battaglia E."/>
            <person name="Bayram O."/>
            <person name="Benocci T."/>
            <person name="Braus-Stromeyer S.A."/>
            <person name="Caldana C."/>
            <person name="Canovas D."/>
            <person name="Cerqueira G.C."/>
            <person name="Chen F."/>
            <person name="Chen W."/>
            <person name="Choi C."/>
            <person name="Clum A."/>
            <person name="Dos Santos R.A."/>
            <person name="Damasio A.R."/>
            <person name="Diallinas G."/>
            <person name="Emri T."/>
            <person name="Fekete E."/>
            <person name="Flipphi M."/>
            <person name="Freyberg S."/>
            <person name="Gallo A."/>
            <person name="Gournas C."/>
            <person name="Habgood R."/>
            <person name="Hainaut M."/>
            <person name="Harispe M.L."/>
            <person name="Henrissat B."/>
            <person name="Hilden K.S."/>
            <person name="Hope R."/>
            <person name="Hossain A."/>
            <person name="Karabika E."/>
            <person name="Karaffa L."/>
            <person name="Karanyi Z."/>
            <person name="Krasevec N."/>
            <person name="Kuo A."/>
            <person name="Kusch H."/>
            <person name="LaButti K."/>
            <person name="Lagendijk E.L."/>
            <person name="Lapidus A."/>
            <person name="Levasseur A."/>
            <person name="Lindquist E."/>
            <person name="Lipzen A."/>
            <person name="Logrieco A.F."/>
            <person name="MacCabe A."/>
            <person name="Maekelae M.R."/>
            <person name="Malavazi I."/>
            <person name="Melin P."/>
            <person name="Meyer V."/>
            <person name="Mielnichuk N."/>
            <person name="Miskei M."/>
            <person name="Molnar A.P."/>
            <person name="Mule G."/>
            <person name="Ngan C.Y."/>
            <person name="Orejas M."/>
            <person name="Orosz E."/>
            <person name="Ouedraogo J.P."/>
            <person name="Overkamp K.M."/>
            <person name="Park H.-S."/>
            <person name="Perrone G."/>
            <person name="Piumi F."/>
            <person name="Punt P.J."/>
            <person name="Ram A.F."/>
            <person name="Ramon A."/>
            <person name="Rauscher S."/>
            <person name="Record E."/>
            <person name="Riano-Pachon D.M."/>
            <person name="Robert V."/>
            <person name="Roehrig J."/>
            <person name="Ruller R."/>
            <person name="Salamov A."/>
            <person name="Salih N.S."/>
            <person name="Samson R.A."/>
            <person name="Sandor E."/>
            <person name="Sanguinetti M."/>
            <person name="Schuetze T."/>
            <person name="Sepcic K."/>
            <person name="Shelest E."/>
            <person name="Sherlock G."/>
            <person name="Sophianopoulou V."/>
            <person name="Squina F.M."/>
            <person name="Sun H."/>
            <person name="Susca A."/>
            <person name="Todd R.B."/>
            <person name="Tsang A."/>
            <person name="Unkles S.E."/>
            <person name="van de Wiele N."/>
            <person name="van Rossen-Uffink D."/>
            <person name="Oliveira J.V."/>
            <person name="Vesth T.C."/>
            <person name="Visser J."/>
            <person name="Yu J.-H."/>
            <person name="Zhou M."/>
            <person name="Andersen M.R."/>
            <person name="Archer D.B."/>
            <person name="Baker S.E."/>
            <person name="Benoit I."/>
            <person name="Brakhage A.A."/>
            <person name="Braus G.H."/>
            <person name="Fischer R."/>
            <person name="Frisvad J.C."/>
            <person name="Goldman G.H."/>
            <person name="Houbraken J."/>
            <person name="Oakley B."/>
            <person name="Pocsi I."/>
            <person name="Scazzocchio C."/>
            <person name="Seiboth B."/>
            <person name="vanKuyk P.A."/>
            <person name="Wortman J."/>
            <person name="Dyer P.S."/>
            <person name="Grigoriev I.V."/>
        </authorList>
    </citation>
    <scope>NUCLEOTIDE SEQUENCE [LARGE SCALE GENOMIC DNA]</scope>
    <source>
        <strain evidence="3">ITEM 5010</strain>
    </source>
</reference>
<protein>
    <submittedName>
        <fullName evidence="2">Uncharacterized protein</fullName>
    </submittedName>
</protein>
<feature type="signal peptide" evidence="1">
    <location>
        <begin position="1"/>
        <end position="28"/>
    </location>
</feature>
<dbReference type="Gene3D" id="2.40.160.20">
    <property type="match status" value="1"/>
</dbReference>
<accession>A0A1R3RCB5</accession>
<dbReference type="InterPro" id="IPR020915">
    <property type="entry name" value="UPF0311"/>
</dbReference>
<organism evidence="2 3">
    <name type="scientific">Aspergillus carbonarius (strain ITEM 5010)</name>
    <dbReference type="NCBI Taxonomy" id="602072"/>
    <lineage>
        <taxon>Eukaryota</taxon>
        <taxon>Fungi</taxon>
        <taxon>Dikarya</taxon>
        <taxon>Ascomycota</taxon>
        <taxon>Pezizomycotina</taxon>
        <taxon>Eurotiomycetes</taxon>
        <taxon>Eurotiomycetidae</taxon>
        <taxon>Eurotiales</taxon>
        <taxon>Aspergillaceae</taxon>
        <taxon>Aspergillus</taxon>
        <taxon>Aspergillus subgen. Circumdati</taxon>
    </lineage>
</organism>
<dbReference type="AlphaFoldDB" id="A0A1R3RCB5"/>
<dbReference type="EMBL" id="KV907508">
    <property type="protein sequence ID" value="OOF92097.1"/>
    <property type="molecule type" value="Genomic_DNA"/>
</dbReference>
<keyword evidence="1" id="KW-0732">Signal</keyword>
<dbReference type="OrthoDB" id="2544694at2759"/>
<dbReference type="Pfam" id="PF11578">
    <property type="entry name" value="DUF3237"/>
    <property type="match status" value="1"/>
</dbReference>
<dbReference type="PANTHER" id="PTHR37315">
    <property type="entry name" value="UPF0311 PROTEIN BLR7842"/>
    <property type="match status" value="1"/>
</dbReference>
<dbReference type="Proteomes" id="UP000188318">
    <property type="component" value="Unassembled WGS sequence"/>
</dbReference>
<name>A0A1R3RCB5_ASPC5</name>
<dbReference type="VEuPathDB" id="FungiDB:ASPCADRAFT_133648"/>
<proteinExistence type="predicted"/>
<dbReference type="OMA" id="AVDVWEM"/>
<dbReference type="PANTHER" id="PTHR37315:SF1">
    <property type="entry name" value="UPF0311 PROTEIN BLR7842"/>
    <property type="match status" value="1"/>
</dbReference>
<feature type="chain" id="PRO_5012977979" evidence="1">
    <location>
        <begin position="29"/>
        <end position="191"/>
    </location>
</feature>
<evidence type="ECO:0000313" key="3">
    <source>
        <dbReference type="Proteomes" id="UP000188318"/>
    </source>
</evidence>
<evidence type="ECO:0000313" key="2">
    <source>
        <dbReference type="EMBL" id="OOF92097.1"/>
    </source>
</evidence>
<keyword evidence="3" id="KW-1185">Reference proteome</keyword>
<evidence type="ECO:0000256" key="1">
    <source>
        <dbReference type="SAM" id="SignalP"/>
    </source>
</evidence>
<gene>
    <name evidence="2" type="ORF">ASPCADRAFT_133648</name>
</gene>